<dbReference type="SUPFAM" id="SSF46689">
    <property type="entry name" value="Homeodomain-like"/>
    <property type="match status" value="1"/>
</dbReference>
<dbReference type="InterPro" id="IPR009057">
    <property type="entry name" value="Homeodomain-like_sf"/>
</dbReference>
<gene>
    <name evidence="5" type="ORF">RM528_34990</name>
</gene>
<evidence type="ECO:0000256" key="1">
    <source>
        <dbReference type="ARBA" id="ARBA00023015"/>
    </source>
</evidence>
<dbReference type="PANTHER" id="PTHR46796">
    <property type="entry name" value="HTH-TYPE TRANSCRIPTIONAL ACTIVATOR RHAS-RELATED"/>
    <property type="match status" value="1"/>
</dbReference>
<proteinExistence type="predicted"/>
<dbReference type="Proteomes" id="UP001180503">
    <property type="component" value="Unassembled WGS sequence"/>
</dbReference>
<reference evidence="6" key="1">
    <citation type="submission" date="2023-07" db="EMBL/GenBank/DDBJ databases">
        <title>30 novel species of actinomycetes from the DSMZ collection.</title>
        <authorList>
            <person name="Nouioui I."/>
        </authorList>
    </citation>
    <scope>NUCLEOTIDE SEQUENCE [LARGE SCALE GENOMIC DNA]</scope>
    <source>
        <strain evidence="6">DSM 41635</strain>
    </source>
</reference>
<sequence length="133" mass="14785">MQFCELSIPTATLADRDLSPRTRHRDPLVHQLIERMSTISDRNDVSARLLTESLAETVRLHLVDQFGDGAARAPRSRGFGRLTRAKLMEYLEHSLDSDISLAALAGLTEMTIAEFSAAFTATFGTTPYQFVLD</sequence>
<feature type="non-terminal residue" evidence="5">
    <location>
        <position position="133"/>
    </location>
</feature>
<accession>A0ABU2QRG1</accession>
<organism evidence="5 6">
    <name type="scientific">Streptomyces edwardsiae</name>
    <dbReference type="NCBI Taxonomy" id="3075527"/>
    <lineage>
        <taxon>Bacteria</taxon>
        <taxon>Bacillati</taxon>
        <taxon>Actinomycetota</taxon>
        <taxon>Actinomycetes</taxon>
        <taxon>Kitasatosporales</taxon>
        <taxon>Streptomycetaceae</taxon>
        <taxon>Streptomyces</taxon>
    </lineage>
</organism>
<name>A0ABU2QRG1_9ACTN</name>
<evidence type="ECO:0000313" key="5">
    <source>
        <dbReference type="EMBL" id="MDT0407046.1"/>
    </source>
</evidence>
<dbReference type="RefSeq" id="WP_406711139.1">
    <property type="nucleotide sequence ID" value="NZ_JAVRFB010000292.1"/>
</dbReference>
<comment type="caution">
    <text evidence="5">The sequence shown here is derived from an EMBL/GenBank/DDBJ whole genome shotgun (WGS) entry which is preliminary data.</text>
</comment>
<evidence type="ECO:0000256" key="3">
    <source>
        <dbReference type="ARBA" id="ARBA00023163"/>
    </source>
</evidence>
<keyword evidence="3" id="KW-0804">Transcription</keyword>
<keyword evidence="2" id="KW-0238">DNA-binding</keyword>
<dbReference type="EMBL" id="JAVRFB010000292">
    <property type="protein sequence ID" value="MDT0407046.1"/>
    <property type="molecule type" value="Genomic_DNA"/>
</dbReference>
<dbReference type="Gene3D" id="1.10.10.60">
    <property type="entry name" value="Homeodomain-like"/>
    <property type="match status" value="1"/>
</dbReference>
<dbReference type="InterPro" id="IPR050204">
    <property type="entry name" value="AraC_XylS_family_regulators"/>
</dbReference>
<evidence type="ECO:0000259" key="4">
    <source>
        <dbReference type="PROSITE" id="PS01124"/>
    </source>
</evidence>
<dbReference type="PROSITE" id="PS01124">
    <property type="entry name" value="HTH_ARAC_FAMILY_2"/>
    <property type="match status" value="1"/>
</dbReference>
<keyword evidence="1" id="KW-0805">Transcription regulation</keyword>
<dbReference type="PANTHER" id="PTHR46796:SF6">
    <property type="entry name" value="ARAC SUBFAMILY"/>
    <property type="match status" value="1"/>
</dbReference>
<evidence type="ECO:0000256" key="2">
    <source>
        <dbReference type="ARBA" id="ARBA00023125"/>
    </source>
</evidence>
<dbReference type="InterPro" id="IPR018060">
    <property type="entry name" value="HTH_AraC"/>
</dbReference>
<evidence type="ECO:0000313" key="6">
    <source>
        <dbReference type="Proteomes" id="UP001180503"/>
    </source>
</evidence>
<protein>
    <recommendedName>
        <fullName evidence="4">HTH araC/xylS-type domain-containing protein</fullName>
    </recommendedName>
</protein>
<feature type="domain" description="HTH araC/xylS-type" evidence="4">
    <location>
        <begin position="85"/>
        <end position="133"/>
    </location>
</feature>